<dbReference type="InterPro" id="IPR009057">
    <property type="entry name" value="Homeodomain-like_sf"/>
</dbReference>
<dbReference type="OrthoDB" id="9795242at2"/>
<dbReference type="Gene3D" id="1.10.10.60">
    <property type="entry name" value="Homeodomain-like"/>
    <property type="match status" value="1"/>
</dbReference>
<dbReference type="RefSeq" id="WP_137342572.1">
    <property type="nucleotide sequence ID" value="NZ_SZVO01000012.1"/>
</dbReference>
<proteinExistence type="predicted"/>
<feature type="DNA-binding region" description="H-T-H motif" evidence="4">
    <location>
        <begin position="29"/>
        <end position="48"/>
    </location>
</feature>
<dbReference type="EMBL" id="SZVO01000012">
    <property type="protein sequence ID" value="TKT89435.1"/>
    <property type="molecule type" value="Genomic_DNA"/>
</dbReference>
<dbReference type="PANTHER" id="PTHR47506:SF1">
    <property type="entry name" value="HTH-TYPE TRANSCRIPTIONAL REGULATOR YJDC"/>
    <property type="match status" value="1"/>
</dbReference>
<dbReference type="GO" id="GO:0003677">
    <property type="term" value="F:DNA binding"/>
    <property type="evidence" value="ECO:0007669"/>
    <property type="project" value="UniProtKB-UniRule"/>
</dbReference>
<dbReference type="Pfam" id="PF00440">
    <property type="entry name" value="TetR_N"/>
    <property type="match status" value="1"/>
</dbReference>
<evidence type="ECO:0000256" key="3">
    <source>
        <dbReference type="ARBA" id="ARBA00023163"/>
    </source>
</evidence>
<feature type="domain" description="HTH tetR-type" evidence="5">
    <location>
        <begin position="6"/>
        <end position="66"/>
    </location>
</feature>
<keyword evidence="3" id="KW-0804">Transcription</keyword>
<comment type="caution">
    <text evidence="6">The sequence shown here is derived from an EMBL/GenBank/DDBJ whole genome shotgun (WGS) entry which is preliminary data.</text>
</comment>
<reference evidence="6 7" key="1">
    <citation type="submission" date="2019-05" db="EMBL/GenBank/DDBJ databases">
        <title>Dyadobacter AR-3-8 sp. nov., isolated from arctic soil.</title>
        <authorList>
            <person name="Chaudhary D.K."/>
        </authorList>
    </citation>
    <scope>NUCLEOTIDE SEQUENCE [LARGE SCALE GENOMIC DNA]</scope>
    <source>
        <strain evidence="6 7">AR-3-8</strain>
    </source>
</reference>
<dbReference type="Proteomes" id="UP000304900">
    <property type="component" value="Unassembled WGS sequence"/>
</dbReference>
<dbReference type="PROSITE" id="PS50977">
    <property type="entry name" value="HTH_TETR_2"/>
    <property type="match status" value="1"/>
</dbReference>
<keyword evidence="1" id="KW-0805">Transcription regulation</keyword>
<keyword evidence="7" id="KW-1185">Reference proteome</keyword>
<dbReference type="SUPFAM" id="SSF48498">
    <property type="entry name" value="Tetracyclin repressor-like, C-terminal domain"/>
    <property type="match status" value="1"/>
</dbReference>
<evidence type="ECO:0000313" key="6">
    <source>
        <dbReference type="EMBL" id="TKT89435.1"/>
    </source>
</evidence>
<evidence type="ECO:0000259" key="5">
    <source>
        <dbReference type="PROSITE" id="PS50977"/>
    </source>
</evidence>
<dbReference type="AlphaFoldDB" id="A0A4U6CZS9"/>
<dbReference type="Gene3D" id="1.10.357.10">
    <property type="entry name" value="Tetracycline Repressor, domain 2"/>
    <property type="match status" value="1"/>
</dbReference>
<dbReference type="InterPro" id="IPR001647">
    <property type="entry name" value="HTH_TetR"/>
</dbReference>
<evidence type="ECO:0000256" key="2">
    <source>
        <dbReference type="ARBA" id="ARBA00023125"/>
    </source>
</evidence>
<name>A0A4U6CZS9_9BACT</name>
<dbReference type="InterPro" id="IPR036271">
    <property type="entry name" value="Tet_transcr_reg_TetR-rel_C_sf"/>
</dbReference>
<accession>A0A4U6CZS9</accession>
<dbReference type="PANTHER" id="PTHR47506">
    <property type="entry name" value="TRANSCRIPTIONAL REGULATORY PROTEIN"/>
    <property type="match status" value="1"/>
</dbReference>
<evidence type="ECO:0000313" key="7">
    <source>
        <dbReference type="Proteomes" id="UP000304900"/>
    </source>
</evidence>
<organism evidence="6 7">
    <name type="scientific">Dyadobacter frigoris</name>
    <dbReference type="NCBI Taxonomy" id="2576211"/>
    <lineage>
        <taxon>Bacteria</taxon>
        <taxon>Pseudomonadati</taxon>
        <taxon>Bacteroidota</taxon>
        <taxon>Cytophagia</taxon>
        <taxon>Cytophagales</taxon>
        <taxon>Spirosomataceae</taxon>
        <taxon>Dyadobacter</taxon>
    </lineage>
</organism>
<sequence>MARSKEFDEELVLDKAMDLFWFKGYNGISAQELVDGLSLSRSSLYDTYGDKRTLFIRALRRYRGKVTGNMIALLDNATDVPGVIKDIFQATAVECLGESSPKGCFMVNSRIELAPHDAEIAEIITENRQAIEDGFYKAIKRGQELQQITTNQPAKALAGFFVNNLWGLKAYSKSEPEKEIIEGTIKIVLSVLEK</sequence>
<protein>
    <submittedName>
        <fullName evidence="6">TetR/AcrR family transcriptional regulator</fullName>
    </submittedName>
</protein>
<dbReference type="SUPFAM" id="SSF46689">
    <property type="entry name" value="Homeodomain-like"/>
    <property type="match status" value="1"/>
</dbReference>
<gene>
    <name evidence="6" type="ORF">FDK13_24120</name>
</gene>
<evidence type="ECO:0000256" key="4">
    <source>
        <dbReference type="PROSITE-ProRule" id="PRU00335"/>
    </source>
</evidence>
<evidence type="ECO:0000256" key="1">
    <source>
        <dbReference type="ARBA" id="ARBA00023015"/>
    </source>
</evidence>
<keyword evidence="2 4" id="KW-0238">DNA-binding</keyword>